<dbReference type="InterPro" id="IPR035956">
    <property type="entry name" value="RimP_N_sf"/>
</dbReference>
<accession>A0A9D8KGV6</accession>
<dbReference type="CDD" id="cd01734">
    <property type="entry name" value="YlxS_C"/>
    <property type="match status" value="1"/>
</dbReference>
<reference evidence="6" key="1">
    <citation type="journal article" date="2021" name="Environ. Microbiol.">
        <title>Genomic characterization of three novel Desulfobacterota classes expand the metabolic and phylogenetic diversity of the phylum.</title>
        <authorList>
            <person name="Murphy C.L."/>
            <person name="Biggerstaff J."/>
            <person name="Eichhorn A."/>
            <person name="Ewing E."/>
            <person name="Shahan R."/>
            <person name="Soriano D."/>
            <person name="Stewart S."/>
            <person name="VanMol K."/>
            <person name="Walker R."/>
            <person name="Walters P."/>
            <person name="Elshahed M.S."/>
            <person name="Youssef N.H."/>
        </authorList>
    </citation>
    <scope>NUCLEOTIDE SEQUENCE</scope>
    <source>
        <strain evidence="6">Zod_Metabat.24</strain>
    </source>
</reference>
<dbReference type="Proteomes" id="UP000809273">
    <property type="component" value="Unassembled WGS sequence"/>
</dbReference>
<evidence type="ECO:0000313" key="6">
    <source>
        <dbReference type="EMBL" id="MBN1573944.1"/>
    </source>
</evidence>
<dbReference type="Gene3D" id="2.30.30.180">
    <property type="entry name" value="Ribosome maturation factor RimP, C-terminal domain"/>
    <property type="match status" value="1"/>
</dbReference>
<dbReference type="Pfam" id="PF02576">
    <property type="entry name" value="RimP_N"/>
    <property type="match status" value="1"/>
</dbReference>
<dbReference type="SUPFAM" id="SSF75420">
    <property type="entry name" value="YhbC-like, N-terminal domain"/>
    <property type="match status" value="1"/>
</dbReference>
<evidence type="ECO:0000259" key="4">
    <source>
        <dbReference type="Pfam" id="PF02576"/>
    </source>
</evidence>
<keyword evidence="1 3" id="KW-0963">Cytoplasm</keyword>
<dbReference type="EMBL" id="JAFGIX010000060">
    <property type="protein sequence ID" value="MBN1573944.1"/>
    <property type="molecule type" value="Genomic_DNA"/>
</dbReference>
<keyword evidence="2 3" id="KW-0690">Ribosome biogenesis</keyword>
<comment type="caution">
    <text evidence="6">The sequence shown here is derived from an EMBL/GenBank/DDBJ whole genome shotgun (WGS) entry which is preliminary data.</text>
</comment>
<dbReference type="InterPro" id="IPR036847">
    <property type="entry name" value="RimP_C_sf"/>
</dbReference>
<dbReference type="GO" id="GO:0000028">
    <property type="term" value="P:ribosomal small subunit assembly"/>
    <property type="evidence" value="ECO:0007669"/>
    <property type="project" value="TreeGrafter"/>
</dbReference>
<dbReference type="HAMAP" id="MF_01077">
    <property type="entry name" value="RimP"/>
    <property type="match status" value="1"/>
</dbReference>
<comment type="function">
    <text evidence="3">Required for maturation of 30S ribosomal subunits.</text>
</comment>
<feature type="domain" description="Ribosome maturation factor RimP C-terminal" evidence="5">
    <location>
        <begin position="96"/>
        <end position="159"/>
    </location>
</feature>
<dbReference type="PANTHER" id="PTHR33867">
    <property type="entry name" value="RIBOSOME MATURATION FACTOR RIMP"/>
    <property type="match status" value="1"/>
</dbReference>
<evidence type="ECO:0000259" key="5">
    <source>
        <dbReference type="Pfam" id="PF17384"/>
    </source>
</evidence>
<dbReference type="Gene3D" id="3.30.300.70">
    <property type="entry name" value="RimP-like superfamily, N-terminal"/>
    <property type="match status" value="1"/>
</dbReference>
<comment type="subcellular location">
    <subcellularLocation>
        <location evidence="3">Cytoplasm</location>
    </subcellularLocation>
</comment>
<dbReference type="AlphaFoldDB" id="A0A9D8KGV6"/>
<evidence type="ECO:0000256" key="3">
    <source>
        <dbReference type="HAMAP-Rule" id="MF_01077"/>
    </source>
</evidence>
<evidence type="ECO:0000256" key="2">
    <source>
        <dbReference type="ARBA" id="ARBA00022517"/>
    </source>
</evidence>
<proteinExistence type="inferred from homology"/>
<reference evidence="6" key="2">
    <citation type="submission" date="2021-01" db="EMBL/GenBank/DDBJ databases">
        <authorList>
            <person name="Hahn C.R."/>
            <person name="Youssef N.H."/>
            <person name="Elshahed M."/>
        </authorList>
    </citation>
    <scope>NUCLEOTIDE SEQUENCE</scope>
    <source>
        <strain evidence="6">Zod_Metabat.24</strain>
    </source>
</reference>
<evidence type="ECO:0000313" key="7">
    <source>
        <dbReference type="Proteomes" id="UP000809273"/>
    </source>
</evidence>
<sequence length="163" mass="18484">MEQEGIFEGLEGVLWRIGEKACDLHGLSLVELEVQRGKGKWLVRFYIDREGPEGGGVDVEDCAEVSRAISKMLDAKDPIDSPYTMEVSSPGLERPLRREEDFRAYTGSEVKIRVREPLKERKNFTGTILGVSGEGVLIREGTEEELSIPLKNIKRARLIYRYE</sequence>
<dbReference type="GO" id="GO:0005829">
    <property type="term" value="C:cytosol"/>
    <property type="evidence" value="ECO:0007669"/>
    <property type="project" value="TreeGrafter"/>
</dbReference>
<dbReference type="InterPro" id="IPR003728">
    <property type="entry name" value="Ribosome_maturation_RimP"/>
</dbReference>
<dbReference type="GO" id="GO:0006412">
    <property type="term" value="P:translation"/>
    <property type="evidence" value="ECO:0007669"/>
    <property type="project" value="TreeGrafter"/>
</dbReference>
<name>A0A9D8KGV6_9DELT</name>
<dbReference type="InterPro" id="IPR028998">
    <property type="entry name" value="RimP_C"/>
</dbReference>
<comment type="similarity">
    <text evidence="3">Belongs to the RimP family.</text>
</comment>
<dbReference type="FunFam" id="3.30.300.70:FF:000001">
    <property type="entry name" value="Ribosome maturation factor RimP"/>
    <property type="match status" value="1"/>
</dbReference>
<protein>
    <recommendedName>
        <fullName evidence="3">Ribosome maturation factor RimP</fullName>
    </recommendedName>
</protein>
<evidence type="ECO:0000256" key="1">
    <source>
        <dbReference type="ARBA" id="ARBA00022490"/>
    </source>
</evidence>
<dbReference type="Pfam" id="PF17384">
    <property type="entry name" value="DUF150_C"/>
    <property type="match status" value="1"/>
</dbReference>
<gene>
    <name evidence="3" type="primary">rimP</name>
    <name evidence="6" type="ORF">JW984_12175</name>
</gene>
<dbReference type="PANTHER" id="PTHR33867:SF1">
    <property type="entry name" value="RIBOSOME MATURATION FACTOR RIMP"/>
    <property type="match status" value="1"/>
</dbReference>
<dbReference type="SUPFAM" id="SSF74942">
    <property type="entry name" value="YhbC-like, C-terminal domain"/>
    <property type="match status" value="1"/>
</dbReference>
<feature type="domain" description="Ribosome maturation factor RimP N-terminal" evidence="4">
    <location>
        <begin position="20"/>
        <end position="93"/>
    </location>
</feature>
<dbReference type="InterPro" id="IPR028989">
    <property type="entry name" value="RimP_N"/>
</dbReference>
<organism evidence="6 7">
    <name type="scientific">Candidatus Zymogenus saltonus</name>
    <dbReference type="NCBI Taxonomy" id="2844893"/>
    <lineage>
        <taxon>Bacteria</taxon>
        <taxon>Deltaproteobacteria</taxon>
        <taxon>Candidatus Zymogenia</taxon>
        <taxon>Candidatus Zymogeniales</taxon>
        <taxon>Candidatus Zymogenaceae</taxon>
        <taxon>Candidatus Zymogenus</taxon>
    </lineage>
</organism>